<accession>A0A2K2G3Y2</accession>
<dbReference type="PANTHER" id="PTHR46825">
    <property type="entry name" value="D-ALANYL-D-ALANINE-CARBOXYPEPTIDASE/ENDOPEPTIDASE AMPH"/>
    <property type="match status" value="1"/>
</dbReference>
<comment type="caution">
    <text evidence="4">The sequence shown here is derived from an EMBL/GenBank/DDBJ whole genome shotgun (WGS) entry which is preliminary data.</text>
</comment>
<sequence length="674" mass="73291">MGQAGSFWSRISRRSKGVAAAALLAAGGVAWAQVPSAPSPGAPSPALANPVKLAAAGDLTAADLDPWLDGYVPFALHSNDIAGAVVTVVKDGQIIAARGYGYADIAKRKPVDPASTLFRPGSVSKLVTWTAVMQQVEAGKVDLDADVNTYLDFRIPARNGKPVTMRQIMTHTAGFEEAMKDLITYRQDGAIPIDVYLKRWVPERIFDAGTTPAYSNWATTLAGYVVQRVSGMPFDDYVEARIFKPLDMKTASFRQPLQPALRPLAAIGYPRASRPADPFEVVVPAPAGSLSASGLDMAKFMIANLDEGRGILRPETAAMMHDSPLDKVNPASLIPPLNRMELGFFETNINGRQVIAHLGDTENFHTSLHLFMREGVGFYVSFNSAGKEGGAHLVRSQMFQDFADRYFPATGRDGRVDAKTAAEHARMMTGLWDASRRGHSNFVDVLNLFGQTEVTVDEGGGLLVPALTGPGGAPQKWDEISPFVWRARFGHDRLAAQVVDGKVVRWSFDMISPFTVYDRVPASRSSAWILPAVYASLAVLLLTLLSWPVTAFARWRFAASLKVEGQARTAYRATRFMALLTLATIGGWAGLIIAMFSDLDMLSSGNDWMLWSLKAAGIVAFFGTVIVAGWNAWLTWRDGRHWTAKLWSTLVLLAAIVVLYVALAFHLLALSVNY</sequence>
<dbReference type="SUPFAM" id="SSF56601">
    <property type="entry name" value="beta-lactamase/transpeptidase-like"/>
    <property type="match status" value="1"/>
</dbReference>
<feature type="domain" description="Beta-lactamase-related" evidence="3">
    <location>
        <begin position="78"/>
        <end position="389"/>
    </location>
</feature>
<keyword evidence="2" id="KW-0732">Signal</keyword>
<organism evidence="4 5">
    <name type="scientific">Novosphingobium guangzhouense</name>
    <dbReference type="NCBI Taxonomy" id="1850347"/>
    <lineage>
        <taxon>Bacteria</taxon>
        <taxon>Pseudomonadati</taxon>
        <taxon>Pseudomonadota</taxon>
        <taxon>Alphaproteobacteria</taxon>
        <taxon>Sphingomonadales</taxon>
        <taxon>Sphingomonadaceae</taxon>
        <taxon>Novosphingobium</taxon>
    </lineage>
</organism>
<feature type="chain" id="PRO_5014335361" evidence="2">
    <location>
        <begin position="33"/>
        <end position="674"/>
    </location>
</feature>
<dbReference type="Proteomes" id="UP000236327">
    <property type="component" value="Unassembled WGS sequence"/>
</dbReference>
<evidence type="ECO:0000259" key="3">
    <source>
        <dbReference type="Pfam" id="PF00144"/>
    </source>
</evidence>
<gene>
    <name evidence="4" type="ORF">A8V01_15225</name>
</gene>
<evidence type="ECO:0000256" key="2">
    <source>
        <dbReference type="SAM" id="SignalP"/>
    </source>
</evidence>
<evidence type="ECO:0000256" key="1">
    <source>
        <dbReference type="SAM" id="Phobius"/>
    </source>
</evidence>
<keyword evidence="4" id="KW-0378">Hydrolase</keyword>
<feature type="transmembrane region" description="Helical" evidence="1">
    <location>
        <begin position="608"/>
        <end position="634"/>
    </location>
</feature>
<keyword evidence="1" id="KW-0812">Transmembrane</keyword>
<dbReference type="InterPro" id="IPR001466">
    <property type="entry name" value="Beta-lactam-related"/>
</dbReference>
<feature type="transmembrane region" description="Helical" evidence="1">
    <location>
        <begin position="646"/>
        <end position="669"/>
    </location>
</feature>
<dbReference type="OrthoDB" id="119951at2"/>
<dbReference type="EMBL" id="LYMM01000023">
    <property type="protein sequence ID" value="PNU05698.1"/>
    <property type="molecule type" value="Genomic_DNA"/>
</dbReference>
<feature type="signal peptide" evidence="2">
    <location>
        <begin position="1"/>
        <end position="32"/>
    </location>
</feature>
<keyword evidence="1" id="KW-1133">Transmembrane helix</keyword>
<dbReference type="GO" id="GO:0016787">
    <property type="term" value="F:hydrolase activity"/>
    <property type="evidence" value="ECO:0007669"/>
    <property type="project" value="UniProtKB-KW"/>
</dbReference>
<protein>
    <submittedName>
        <fullName evidence="4">Serine hydrolase</fullName>
    </submittedName>
</protein>
<proteinExistence type="predicted"/>
<dbReference type="InterPro" id="IPR050491">
    <property type="entry name" value="AmpC-like"/>
</dbReference>
<dbReference type="Gene3D" id="3.40.710.10">
    <property type="entry name" value="DD-peptidase/beta-lactamase superfamily"/>
    <property type="match status" value="1"/>
</dbReference>
<dbReference type="AlphaFoldDB" id="A0A2K2G3Y2"/>
<feature type="transmembrane region" description="Helical" evidence="1">
    <location>
        <begin position="528"/>
        <end position="555"/>
    </location>
</feature>
<dbReference type="Pfam" id="PF00144">
    <property type="entry name" value="Beta-lactamase"/>
    <property type="match status" value="1"/>
</dbReference>
<keyword evidence="5" id="KW-1185">Reference proteome</keyword>
<reference evidence="4 5" key="1">
    <citation type="submission" date="2016-05" db="EMBL/GenBank/DDBJ databases">
        <title>Complete genome sequence of Novosphingobium guangzhouense SA925(T).</title>
        <authorList>
            <person name="Sha S."/>
        </authorList>
    </citation>
    <scope>NUCLEOTIDE SEQUENCE [LARGE SCALE GENOMIC DNA]</scope>
    <source>
        <strain evidence="4 5">SA925</strain>
    </source>
</reference>
<dbReference type="InterPro" id="IPR012338">
    <property type="entry name" value="Beta-lactam/transpept-like"/>
</dbReference>
<feature type="transmembrane region" description="Helical" evidence="1">
    <location>
        <begin position="576"/>
        <end position="596"/>
    </location>
</feature>
<keyword evidence="1" id="KW-0472">Membrane</keyword>
<dbReference type="PANTHER" id="PTHR46825:SF9">
    <property type="entry name" value="BETA-LACTAMASE-RELATED DOMAIN-CONTAINING PROTEIN"/>
    <property type="match status" value="1"/>
</dbReference>
<name>A0A2K2G3Y2_9SPHN</name>
<dbReference type="RefSeq" id="WP_103095120.1">
    <property type="nucleotide sequence ID" value="NZ_LYMM01000023.1"/>
</dbReference>
<evidence type="ECO:0000313" key="5">
    <source>
        <dbReference type="Proteomes" id="UP000236327"/>
    </source>
</evidence>
<evidence type="ECO:0000313" key="4">
    <source>
        <dbReference type="EMBL" id="PNU05698.1"/>
    </source>
</evidence>